<dbReference type="EMBL" id="GBRH01172898">
    <property type="protein sequence ID" value="JAE24998.1"/>
    <property type="molecule type" value="Transcribed_RNA"/>
</dbReference>
<proteinExistence type="predicted"/>
<reference evidence="1" key="2">
    <citation type="journal article" date="2015" name="Data Brief">
        <title>Shoot transcriptome of the giant reed, Arundo donax.</title>
        <authorList>
            <person name="Barrero R.A."/>
            <person name="Guerrero F.D."/>
            <person name="Moolhuijzen P."/>
            <person name="Goolsby J.A."/>
            <person name="Tidwell J."/>
            <person name="Bellgard S.E."/>
            <person name="Bellgard M.I."/>
        </authorList>
    </citation>
    <scope>NUCLEOTIDE SEQUENCE</scope>
    <source>
        <tissue evidence="1">Shoot tissue taken approximately 20 cm above the soil surface</tissue>
    </source>
</reference>
<evidence type="ECO:0000313" key="1">
    <source>
        <dbReference type="EMBL" id="JAE24998.1"/>
    </source>
</evidence>
<dbReference type="AlphaFoldDB" id="A0A0A9GWN8"/>
<protein>
    <submittedName>
        <fullName evidence="1">Uncharacterized protein</fullName>
    </submittedName>
</protein>
<name>A0A0A9GWN8_ARUDO</name>
<reference evidence="1" key="1">
    <citation type="submission" date="2014-09" db="EMBL/GenBank/DDBJ databases">
        <authorList>
            <person name="Magalhaes I.L.F."/>
            <person name="Oliveira U."/>
            <person name="Santos F.R."/>
            <person name="Vidigal T.H.D.A."/>
            <person name="Brescovit A.D."/>
            <person name="Santos A.J."/>
        </authorList>
    </citation>
    <scope>NUCLEOTIDE SEQUENCE</scope>
    <source>
        <tissue evidence="1">Shoot tissue taken approximately 20 cm above the soil surface</tissue>
    </source>
</reference>
<accession>A0A0A9GWN8</accession>
<sequence>MIVCTLPLLWMPSHCDKQSEHDSSLSMGRTVGRLGGTKIPSMQLTPPEMGRVCGQPIRVSRQALSTRHFGIWMGKGCFETKLVTNFLNSYSCKVFVQCLVAYQ</sequence>
<organism evidence="1">
    <name type="scientific">Arundo donax</name>
    <name type="common">Giant reed</name>
    <name type="synonym">Donax arundinaceus</name>
    <dbReference type="NCBI Taxonomy" id="35708"/>
    <lineage>
        <taxon>Eukaryota</taxon>
        <taxon>Viridiplantae</taxon>
        <taxon>Streptophyta</taxon>
        <taxon>Embryophyta</taxon>
        <taxon>Tracheophyta</taxon>
        <taxon>Spermatophyta</taxon>
        <taxon>Magnoliopsida</taxon>
        <taxon>Liliopsida</taxon>
        <taxon>Poales</taxon>
        <taxon>Poaceae</taxon>
        <taxon>PACMAD clade</taxon>
        <taxon>Arundinoideae</taxon>
        <taxon>Arundineae</taxon>
        <taxon>Arundo</taxon>
    </lineage>
</organism>